<keyword evidence="5" id="KW-0238">DNA-binding</keyword>
<dbReference type="PROSITE" id="PS50048">
    <property type="entry name" value="ZN2_CY6_FUNGAL_2"/>
    <property type="match status" value="1"/>
</dbReference>
<dbReference type="InterPro" id="IPR001138">
    <property type="entry name" value="Zn2Cys6_DnaBD"/>
</dbReference>
<accession>A0A1G4JVK7</accession>
<keyword evidence="8" id="KW-1133">Transmembrane helix</keyword>
<keyword evidence="4" id="KW-0805">Transcription regulation</keyword>
<dbReference type="Proteomes" id="UP000190274">
    <property type="component" value="Chromosome G"/>
</dbReference>
<evidence type="ECO:0000256" key="8">
    <source>
        <dbReference type="SAM" id="Phobius"/>
    </source>
</evidence>
<dbReference type="Gene3D" id="4.10.240.10">
    <property type="entry name" value="Zn(2)-C6 fungal-type DNA-binding domain"/>
    <property type="match status" value="1"/>
</dbReference>
<keyword evidence="7" id="KW-0539">Nucleus</keyword>
<dbReference type="CDD" id="cd00067">
    <property type="entry name" value="GAL4"/>
    <property type="match status" value="1"/>
</dbReference>
<dbReference type="SMART" id="SM00066">
    <property type="entry name" value="GAL4"/>
    <property type="match status" value="1"/>
</dbReference>
<evidence type="ECO:0000313" key="11">
    <source>
        <dbReference type="Proteomes" id="UP000190274"/>
    </source>
</evidence>
<keyword evidence="8" id="KW-0812">Transmembrane</keyword>
<dbReference type="GO" id="GO:0043565">
    <property type="term" value="F:sequence-specific DNA binding"/>
    <property type="evidence" value="ECO:0007669"/>
    <property type="project" value="TreeGrafter"/>
</dbReference>
<organism evidence="10 11">
    <name type="scientific">Lachancea dasiensis</name>
    <dbReference type="NCBI Taxonomy" id="1072105"/>
    <lineage>
        <taxon>Eukaryota</taxon>
        <taxon>Fungi</taxon>
        <taxon>Dikarya</taxon>
        <taxon>Ascomycota</taxon>
        <taxon>Saccharomycotina</taxon>
        <taxon>Saccharomycetes</taxon>
        <taxon>Saccharomycetales</taxon>
        <taxon>Saccharomycetaceae</taxon>
        <taxon>Lachancea</taxon>
    </lineage>
</organism>
<dbReference type="Pfam" id="PF04082">
    <property type="entry name" value="Fungal_trans"/>
    <property type="match status" value="1"/>
</dbReference>
<dbReference type="GO" id="GO:0006351">
    <property type="term" value="P:DNA-templated transcription"/>
    <property type="evidence" value="ECO:0007669"/>
    <property type="project" value="InterPro"/>
</dbReference>
<sequence>MQTSNRLRVRKACITCKKRKVKCDGQNPCQNCVKHAINCIYKSDHSKPLLKPATETPELNIPFHHSILSPWQCYSPHKYRFHRRHQNLLPYYLGRTLMNSLTQSIIDEHALRPPRLQFYGWNMSGGHYLKQRQTLPSNDSSHWQWDFSDPIQQGIVEKLAHFYFANVNRFSSIIHEQAFWQQFRAGFVKRDPHGSSDLFEAILNLIVAIALRFSHTRDTNFAAQASKQSINECLTIAEVAWIDTHQNLEESLFDYAYTVTTQLSFEWESFELIQSWLLMAFYLRTCHRQVSCWQALSRAVQMCNGMSLFLNRYPEYHNAYDECRARNCYWACFTLERVIGFQIGRLPELSLPGPLMDHPSSASDSWLSTETIALYQLALIITDCQKRYGEELSVQDYQSVKSRLLEWQADVGPQLVGADLCTKQVFLTYWDVRVALEIKGLFPFLDVDENYGHVDDGVLTTHPTHTPTLLSLVGQILNAYDAIVESGLYFRPWWLNLSLLFISSIICLILIQSGLKQLQARSLLQQSFKIWRYIERAKPPNPPGMATECVWCLKMLNHMFCQRLKLSANVLESIIGLDHANDAVNNIKFHQFGKVDKEVSSQEPVNIEMALPILPTVEDATENVLAHLQWFDQWLDVHNLDTML</sequence>
<dbReference type="InterPro" id="IPR036864">
    <property type="entry name" value="Zn2-C6_fun-type_DNA-bd_sf"/>
</dbReference>
<dbReference type="AlphaFoldDB" id="A0A1G4JVK7"/>
<dbReference type="Pfam" id="PF00172">
    <property type="entry name" value="Zn_clus"/>
    <property type="match status" value="1"/>
</dbReference>
<reference evidence="11" key="1">
    <citation type="submission" date="2016-03" db="EMBL/GenBank/DDBJ databases">
        <authorList>
            <person name="Devillers H."/>
        </authorList>
    </citation>
    <scope>NUCLEOTIDE SEQUENCE [LARGE SCALE GENOMIC DNA]</scope>
</reference>
<evidence type="ECO:0000256" key="1">
    <source>
        <dbReference type="ARBA" id="ARBA00004123"/>
    </source>
</evidence>
<dbReference type="InterPro" id="IPR007219">
    <property type="entry name" value="XnlR_reg_dom"/>
</dbReference>
<keyword evidence="6" id="KW-0804">Transcription</keyword>
<evidence type="ECO:0000256" key="6">
    <source>
        <dbReference type="ARBA" id="ARBA00023163"/>
    </source>
</evidence>
<keyword evidence="3" id="KW-0862">Zinc</keyword>
<dbReference type="PROSITE" id="PS00463">
    <property type="entry name" value="ZN2_CY6_FUNGAL_1"/>
    <property type="match status" value="1"/>
</dbReference>
<feature type="transmembrane region" description="Helical" evidence="8">
    <location>
        <begin position="493"/>
        <end position="511"/>
    </location>
</feature>
<evidence type="ECO:0000256" key="3">
    <source>
        <dbReference type="ARBA" id="ARBA00022833"/>
    </source>
</evidence>
<evidence type="ECO:0000256" key="7">
    <source>
        <dbReference type="ARBA" id="ARBA00023242"/>
    </source>
</evidence>
<dbReference type="PANTHER" id="PTHR47540">
    <property type="entry name" value="THIAMINE REPRESSIBLE GENES REGULATORY PROTEIN THI5"/>
    <property type="match status" value="1"/>
</dbReference>
<dbReference type="CDD" id="cd12148">
    <property type="entry name" value="fungal_TF_MHR"/>
    <property type="match status" value="1"/>
</dbReference>
<evidence type="ECO:0000313" key="10">
    <source>
        <dbReference type="EMBL" id="SCU94986.1"/>
    </source>
</evidence>
<keyword evidence="8" id="KW-0472">Membrane</keyword>
<protein>
    <submittedName>
        <fullName evidence="10">LADA_0G12706g1_1</fullName>
    </submittedName>
</protein>
<name>A0A1G4JVK7_9SACH</name>
<dbReference type="GO" id="GO:0005634">
    <property type="term" value="C:nucleus"/>
    <property type="evidence" value="ECO:0007669"/>
    <property type="project" value="UniProtKB-SubCell"/>
</dbReference>
<dbReference type="InterPro" id="IPR051711">
    <property type="entry name" value="Stress_Response_Reg"/>
</dbReference>
<feature type="domain" description="Zn(2)-C6 fungal-type" evidence="9">
    <location>
        <begin position="12"/>
        <end position="41"/>
    </location>
</feature>
<dbReference type="EMBL" id="LT598457">
    <property type="protein sequence ID" value="SCU94986.1"/>
    <property type="molecule type" value="Genomic_DNA"/>
</dbReference>
<dbReference type="GO" id="GO:0000981">
    <property type="term" value="F:DNA-binding transcription factor activity, RNA polymerase II-specific"/>
    <property type="evidence" value="ECO:0007669"/>
    <property type="project" value="InterPro"/>
</dbReference>
<evidence type="ECO:0000256" key="5">
    <source>
        <dbReference type="ARBA" id="ARBA00023125"/>
    </source>
</evidence>
<evidence type="ECO:0000256" key="4">
    <source>
        <dbReference type="ARBA" id="ARBA00023015"/>
    </source>
</evidence>
<proteinExistence type="predicted"/>
<comment type="subcellular location">
    <subcellularLocation>
        <location evidence="1">Nucleus</location>
    </subcellularLocation>
</comment>
<dbReference type="GO" id="GO:0008270">
    <property type="term" value="F:zinc ion binding"/>
    <property type="evidence" value="ECO:0007669"/>
    <property type="project" value="InterPro"/>
</dbReference>
<keyword evidence="2" id="KW-0479">Metal-binding</keyword>
<dbReference type="GO" id="GO:0045944">
    <property type="term" value="P:positive regulation of transcription by RNA polymerase II"/>
    <property type="evidence" value="ECO:0007669"/>
    <property type="project" value="TreeGrafter"/>
</dbReference>
<evidence type="ECO:0000256" key="2">
    <source>
        <dbReference type="ARBA" id="ARBA00022723"/>
    </source>
</evidence>
<keyword evidence="11" id="KW-1185">Reference proteome</keyword>
<dbReference type="PANTHER" id="PTHR47540:SF2">
    <property type="entry name" value="ZN(II)2CYS6 TRANSCRIPTION FACTOR (EUROFUNG)"/>
    <property type="match status" value="1"/>
</dbReference>
<dbReference type="OrthoDB" id="4064873at2759"/>
<evidence type="ECO:0000259" key="9">
    <source>
        <dbReference type="PROSITE" id="PS50048"/>
    </source>
</evidence>
<dbReference type="SUPFAM" id="SSF57701">
    <property type="entry name" value="Zn2/Cys6 DNA-binding domain"/>
    <property type="match status" value="1"/>
</dbReference>
<gene>
    <name evidence="10" type="ORF">LADA_0G12706G</name>
</gene>